<sequence length="227" mass="24822">VYKGDENRLKIARELIAVGIFERGPRVLLAGPRVVDRVRIAFRRRLDVDDDGIGVMCREQNIRAPAVTTAQRLHGGRCAAWCSGCGRSDGGDGDSSDGDVGEEAATKAKPVGRYDLVEDRRRPRAAPHVGLDISAGFTGSRRFLGATRAHSCVHARGPLRDARQPTAMVIRRRPFDRWAAMPTVVVLLSLVDTESLAARFLGILNLDLLFVDETSREPSSVPDKITL</sequence>
<name>A0A195D4T8_9HYME</name>
<feature type="non-terminal residue" evidence="1">
    <location>
        <position position="1"/>
    </location>
</feature>
<keyword evidence="2" id="KW-1185">Reference proteome</keyword>
<proteinExistence type="predicted"/>
<evidence type="ECO:0000313" key="1">
    <source>
        <dbReference type="EMBL" id="KYN07444.1"/>
    </source>
</evidence>
<reference evidence="1 2" key="1">
    <citation type="submission" date="2016-03" db="EMBL/GenBank/DDBJ databases">
        <title>Cyphomyrmex costatus WGS genome.</title>
        <authorList>
            <person name="Nygaard S."/>
            <person name="Hu H."/>
            <person name="Boomsma J."/>
            <person name="Zhang G."/>
        </authorList>
    </citation>
    <scope>NUCLEOTIDE SEQUENCE [LARGE SCALE GENOMIC DNA]</scope>
    <source>
        <strain evidence="1">MS0001</strain>
        <tissue evidence="1">Whole body</tissue>
    </source>
</reference>
<dbReference type="EMBL" id="KQ976885">
    <property type="protein sequence ID" value="KYN07444.1"/>
    <property type="molecule type" value="Genomic_DNA"/>
</dbReference>
<dbReference type="AlphaFoldDB" id="A0A195D4T8"/>
<accession>A0A195D4T8</accession>
<gene>
    <name evidence="1" type="ORF">ALC62_01646</name>
</gene>
<dbReference type="Proteomes" id="UP000078542">
    <property type="component" value="Unassembled WGS sequence"/>
</dbReference>
<evidence type="ECO:0000313" key="2">
    <source>
        <dbReference type="Proteomes" id="UP000078542"/>
    </source>
</evidence>
<protein>
    <submittedName>
        <fullName evidence="1">Uncharacterized protein</fullName>
    </submittedName>
</protein>
<organism evidence="1 2">
    <name type="scientific">Cyphomyrmex costatus</name>
    <dbReference type="NCBI Taxonomy" id="456900"/>
    <lineage>
        <taxon>Eukaryota</taxon>
        <taxon>Metazoa</taxon>
        <taxon>Ecdysozoa</taxon>
        <taxon>Arthropoda</taxon>
        <taxon>Hexapoda</taxon>
        <taxon>Insecta</taxon>
        <taxon>Pterygota</taxon>
        <taxon>Neoptera</taxon>
        <taxon>Endopterygota</taxon>
        <taxon>Hymenoptera</taxon>
        <taxon>Apocrita</taxon>
        <taxon>Aculeata</taxon>
        <taxon>Formicoidea</taxon>
        <taxon>Formicidae</taxon>
        <taxon>Myrmicinae</taxon>
        <taxon>Cyphomyrmex</taxon>
    </lineage>
</organism>